<dbReference type="InterPro" id="IPR023561">
    <property type="entry name" value="Carbonic_anhydrase_a-class"/>
</dbReference>
<sequence>MTVPVLSRRSLGLATLGLFAAACGTSSTNAALAPPPQAGAHWGYDGEDGPDHWADLDHDYSLCGTGHVQSPIDLPAAAHGAGQDIVIDYAEPLAAAKITHNGHTLQIAAPAGNANRIVVGGKVYDLQQFHFHTPSEHTLDGATTSMELHLVHRNAQGRLAVLAVLLAEADQHSPYRRILFGGPAEAGGTKTVAGPVDLNSFLPTDFGQYQYTGSLTTPPCSEGVAWTVLRTRMPVGADEAAYFRALFPHNSRPVHPVNGRAIVPTEH</sequence>
<dbReference type="SUPFAM" id="SSF51069">
    <property type="entry name" value="Carbonic anhydrase"/>
    <property type="match status" value="1"/>
</dbReference>
<evidence type="ECO:0000313" key="9">
    <source>
        <dbReference type="EMBL" id="MFF0545632.1"/>
    </source>
</evidence>
<reference evidence="9 10" key="1">
    <citation type="submission" date="2024-10" db="EMBL/GenBank/DDBJ databases">
        <title>The Natural Products Discovery Center: Release of the First 8490 Sequenced Strains for Exploring Actinobacteria Biosynthetic Diversity.</title>
        <authorList>
            <person name="Kalkreuter E."/>
            <person name="Kautsar S.A."/>
            <person name="Yang D."/>
            <person name="Bader C.D."/>
            <person name="Teijaro C.N."/>
            <person name="Fluegel L."/>
            <person name="Davis C.M."/>
            <person name="Simpson J.R."/>
            <person name="Lauterbach L."/>
            <person name="Steele A.D."/>
            <person name="Gui C."/>
            <person name="Meng S."/>
            <person name="Li G."/>
            <person name="Viehrig K."/>
            <person name="Ye F."/>
            <person name="Su P."/>
            <person name="Kiefer A.F."/>
            <person name="Nichols A."/>
            <person name="Cepeda A.J."/>
            <person name="Yan W."/>
            <person name="Fan B."/>
            <person name="Jiang Y."/>
            <person name="Adhikari A."/>
            <person name="Zheng C.-J."/>
            <person name="Schuster L."/>
            <person name="Cowan T.M."/>
            <person name="Smanski M.J."/>
            <person name="Chevrette M.G."/>
            <person name="De Carvalho L.P.S."/>
            <person name="Shen B."/>
        </authorList>
    </citation>
    <scope>NUCLEOTIDE SEQUENCE [LARGE SCALE GENOMIC DNA]</scope>
    <source>
        <strain evidence="9 10">NPDC004045</strain>
    </source>
</reference>
<evidence type="ECO:0000256" key="6">
    <source>
        <dbReference type="ARBA" id="ARBA00048348"/>
    </source>
</evidence>
<organism evidence="9 10">
    <name type="scientific">Nocardia thailandica</name>
    <dbReference type="NCBI Taxonomy" id="257275"/>
    <lineage>
        <taxon>Bacteria</taxon>
        <taxon>Bacillati</taxon>
        <taxon>Actinomycetota</taxon>
        <taxon>Actinomycetes</taxon>
        <taxon>Mycobacteriales</taxon>
        <taxon>Nocardiaceae</taxon>
        <taxon>Nocardia</taxon>
    </lineage>
</organism>
<dbReference type="EMBL" id="JBIAMX010000015">
    <property type="protein sequence ID" value="MFF0545632.1"/>
    <property type="molecule type" value="Genomic_DNA"/>
</dbReference>
<keyword evidence="10" id="KW-1185">Reference proteome</keyword>
<evidence type="ECO:0000256" key="1">
    <source>
        <dbReference type="ARBA" id="ARBA00010718"/>
    </source>
</evidence>
<accession>A0ABW6PT79</accession>
<evidence type="ECO:0000256" key="5">
    <source>
        <dbReference type="ARBA" id="ARBA00023239"/>
    </source>
</evidence>
<evidence type="ECO:0000256" key="4">
    <source>
        <dbReference type="ARBA" id="ARBA00022833"/>
    </source>
</evidence>
<comment type="catalytic activity">
    <reaction evidence="6">
        <text>hydrogencarbonate + H(+) = CO2 + H2O</text>
        <dbReference type="Rhea" id="RHEA:10748"/>
        <dbReference type="ChEBI" id="CHEBI:15377"/>
        <dbReference type="ChEBI" id="CHEBI:15378"/>
        <dbReference type="ChEBI" id="CHEBI:16526"/>
        <dbReference type="ChEBI" id="CHEBI:17544"/>
        <dbReference type="EC" id="4.2.1.1"/>
    </reaction>
</comment>
<evidence type="ECO:0000313" key="10">
    <source>
        <dbReference type="Proteomes" id="UP001601444"/>
    </source>
</evidence>
<evidence type="ECO:0000256" key="7">
    <source>
        <dbReference type="SAM" id="SignalP"/>
    </source>
</evidence>
<dbReference type="SMART" id="SM01057">
    <property type="entry name" value="Carb_anhydrase"/>
    <property type="match status" value="1"/>
</dbReference>
<dbReference type="Pfam" id="PF00194">
    <property type="entry name" value="Carb_anhydrase"/>
    <property type="match status" value="1"/>
</dbReference>
<evidence type="ECO:0000256" key="2">
    <source>
        <dbReference type="ARBA" id="ARBA00012925"/>
    </source>
</evidence>
<dbReference type="InterPro" id="IPR041891">
    <property type="entry name" value="Alpha_CA_prokaryot-like"/>
</dbReference>
<feature type="signal peptide" evidence="7">
    <location>
        <begin position="1"/>
        <end position="30"/>
    </location>
</feature>
<protein>
    <recommendedName>
        <fullName evidence="2">carbonic anhydrase</fullName>
        <ecNumber evidence="2">4.2.1.1</ecNumber>
    </recommendedName>
</protein>
<feature type="domain" description="Alpha-carbonic anhydrase" evidence="8">
    <location>
        <begin position="40"/>
        <end position="266"/>
    </location>
</feature>
<dbReference type="Gene3D" id="3.10.200.10">
    <property type="entry name" value="Alpha carbonic anhydrase"/>
    <property type="match status" value="1"/>
</dbReference>
<feature type="chain" id="PRO_5046520023" description="carbonic anhydrase" evidence="7">
    <location>
        <begin position="31"/>
        <end position="267"/>
    </location>
</feature>
<dbReference type="EC" id="4.2.1.1" evidence="2"/>
<dbReference type="PANTHER" id="PTHR18952">
    <property type="entry name" value="CARBONIC ANHYDRASE"/>
    <property type="match status" value="1"/>
</dbReference>
<keyword evidence="7" id="KW-0732">Signal</keyword>
<dbReference type="InterPro" id="IPR036398">
    <property type="entry name" value="CA_dom_sf"/>
</dbReference>
<dbReference type="RefSeq" id="WP_387702067.1">
    <property type="nucleotide sequence ID" value="NZ_JBIAMX010000015.1"/>
</dbReference>
<dbReference type="PANTHER" id="PTHR18952:SF265">
    <property type="entry name" value="CARBONIC ANHYDRASE"/>
    <property type="match status" value="1"/>
</dbReference>
<comment type="similarity">
    <text evidence="1">Belongs to the alpha-carbonic anhydrase family.</text>
</comment>
<evidence type="ECO:0000256" key="3">
    <source>
        <dbReference type="ARBA" id="ARBA00022723"/>
    </source>
</evidence>
<dbReference type="InterPro" id="IPR001148">
    <property type="entry name" value="CA_dom"/>
</dbReference>
<keyword evidence="4" id="KW-0862">Zinc</keyword>
<evidence type="ECO:0000259" key="8">
    <source>
        <dbReference type="PROSITE" id="PS51144"/>
    </source>
</evidence>
<keyword evidence="3" id="KW-0479">Metal-binding</keyword>
<proteinExistence type="inferred from homology"/>
<name>A0ABW6PT79_9NOCA</name>
<gene>
    <name evidence="9" type="ORF">ACFYTF_22615</name>
</gene>
<keyword evidence="5" id="KW-0456">Lyase</keyword>
<comment type="caution">
    <text evidence="9">The sequence shown here is derived from an EMBL/GenBank/DDBJ whole genome shotgun (WGS) entry which is preliminary data.</text>
</comment>
<dbReference type="Proteomes" id="UP001601444">
    <property type="component" value="Unassembled WGS sequence"/>
</dbReference>
<dbReference type="PROSITE" id="PS51144">
    <property type="entry name" value="ALPHA_CA_2"/>
    <property type="match status" value="1"/>
</dbReference>
<dbReference type="CDD" id="cd03124">
    <property type="entry name" value="alpha_CA_prokaryotic_like"/>
    <property type="match status" value="1"/>
</dbReference>